<evidence type="ECO:0000313" key="3">
    <source>
        <dbReference type="EMBL" id="TDP62052.1"/>
    </source>
</evidence>
<dbReference type="InterPro" id="IPR014710">
    <property type="entry name" value="RmlC-like_jellyroll"/>
</dbReference>
<dbReference type="InterPro" id="IPR011051">
    <property type="entry name" value="RmlC_Cupin_sf"/>
</dbReference>
<dbReference type="Gene3D" id="1.10.260.40">
    <property type="entry name" value="lambda repressor-like DNA-binding domains"/>
    <property type="match status" value="1"/>
</dbReference>
<dbReference type="Gene3D" id="2.60.120.10">
    <property type="entry name" value="Jelly Rolls"/>
    <property type="match status" value="1"/>
</dbReference>
<dbReference type="InterPro" id="IPR010982">
    <property type="entry name" value="Lambda_DNA-bd_dom_sf"/>
</dbReference>
<dbReference type="CDD" id="cd00093">
    <property type="entry name" value="HTH_XRE"/>
    <property type="match status" value="1"/>
</dbReference>
<evidence type="ECO:0000259" key="2">
    <source>
        <dbReference type="PROSITE" id="PS50943"/>
    </source>
</evidence>
<dbReference type="InterPro" id="IPR013096">
    <property type="entry name" value="Cupin_2"/>
</dbReference>
<organism evidence="3 4">
    <name type="scientific">Roseateles toxinivorans</name>
    <dbReference type="NCBI Taxonomy" id="270368"/>
    <lineage>
        <taxon>Bacteria</taxon>
        <taxon>Pseudomonadati</taxon>
        <taxon>Pseudomonadota</taxon>
        <taxon>Betaproteobacteria</taxon>
        <taxon>Burkholderiales</taxon>
        <taxon>Sphaerotilaceae</taxon>
        <taxon>Roseateles</taxon>
    </lineage>
</organism>
<keyword evidence="4" id="KW-1185">Reference proteome</keyword>
<dbReference type="PROSITE" id="PS50943">
    <property type="entry name" value="HTH_CROC1"/>
    <property type="match status" value="1"/>
</dbReference>
<dbReference type="EMBL" id="SNXS01000009">
    <property type="protein sequence ID" value="TDP62052.1"/>
    <property type="molecule type" value="Genomic_DNA"/>
</dbReference>
<dbReference type="PANTHER" id="PTHR46797">
    <property type="entry name" value="HTH-TYPE TRANSCRIPTIONAL REGULATOR"/>
    <property type="match status" value="1"/>
</dbReference>
<evidence type="ECO:0000256" key="1">
    <source>
        <dbReference type="ARBA" id="ARBA00023125"/>
    </source>
</evidence>
<dbReference type="PANTHER" id="PTHR46797:SF2">
    <property type="entry name" value="TRANSCRIPTIONAL REGULATOR"/>
    <property type="match status" value="1"/>
</dbReference>
<dbReference type="Pfam" id="PF01381">
    <property type="entry name" value="HTH_3"/>
    <property type="match status" value="1"/>
</dbReference>
<feature type="domain" description="HTH cro/C1-type" evidence="2">
    <location>
        <begin position="21"/>
        <end position="75"/>
    </location>
</feature>
<dbReference type="SMART" id="SM00530">
    <property type="entry name" value="HTH_XRE"/>
    <property type="match status" value="1"/>
</dbReference>
<proteinExistence type="predicted"/>
<dbReference type="SUPFAM" id="SSF47413">
    <property type="entry name" value="lambda repressor-like DNA-binding domains"/>
    <property type="match status" value="1"/>
</dbReference>
<comment type="caution">
    <text evidence="3">The sequence shown here is derived from an EMBL/GenBank/DDBJ whole genome shotgun (WGS) entry which is preliminary data.</text>
</comment>
<dbReference type="AlphaFoldDB" id="A0A4R6QHN8"/>
<keyword evidence="1" id="KW-0238">DNA-binding</keyword>
<dbReference type="CDD" id="cd02209">
    <property type="entry name" value="cupin_XRE_C"/>
    <property type="match status" value="1"/>
</dbReference>
<reference evidence="3 4" key="1">
    <citation type="submission" date="2019-03" db="EMBL/GenBank/DDBJ databases">
        <title>Genomic Encyclopedia of Type Strains, Phase IV (KMG-IV): sequencing the most valuable type-strain genomes for metagenomic binning, comparative biology and taxonomic classification.</title>
        <authorList>
            <person name="Goeker M."/>
        </authorList>
    </citation>
    <scope>NUCLEOTIDE SEQUENCE [LARGE SCALE GENOMIC DNA]</scope>
    <source>
        <strain evidence="3 4">DSM 16998</strain>
    </source>
</reference>
<dbReference type="InParanoid" id="A0A4R6QHN8"/>
<dbReference type="Proteomes" id="UP000295361">
    <property type="component" value="Unassembled WGS sequence"/>
</dbReference>
<dbReference type="RefSeq" id="WP_133703244.1">
    <property type="nucleotide sequence ID" value="NZ_SNXS01000009.1"/>
</dbReference>
<dbReference type="GO" id="GO:0003700">
    <property type="term" value="F:DNA-binding transcription factor activity"/>
    <property type="evidence" value="ECO:0007669"/>
    <property type="project" value="TreeGrafter"/>
</dbReference>
<dbReference type="InterPro" id="IPR001387">
    <property type="entry name" value="Cro/C1-type_HTH"/>
</dbReference>
<dbReference type="GO" id="GO:0005829">
    <property type="term" value="C:cytosol"/>
    <property type="evidence" value="ECO:0007669"/>
    <property type="project" value="TreeGrafter"/>
</dbReference>
<dbReference type="InterPro" id="IPR050807">
    <property type="entry name" value="TransReg_Diox_bact_type"/>
</dbReference>
<dbReference type="Pfam" id="PF07883">
    <property type="entry name" value="Cupin_2"/>
    <property type="match status" value="1"/>
</dbReference>
<dbReference type="OrthoDB" id="9814751at2"/>
<evidence type="ECO:0000313" key="4">
    <source>
        <dbReference type="Proteomes" id="UP000295361"/>
    </source>
</evidence>
<gene>
    <name evidence="3" type="ORF">DES47_10932</name>
</gene>
<dbReference type="SUPFAM" id="SSF51182">
    <property type="entry name" value="RmlC-like cupins"/>
    <property type="match status" value="1"/>
</dbReference>
<accession>A0A4R6QHN8</accession>
<dbReference type="GO" id="GO:0003677">
    <property type="term" value="F:DNA binding"/>
    <property type="evidence" value="ECO:0007669"/>
    <property type="project" value="UniProtKB-KW"/>
</dbReference>
<name>A0A4R6QHN8_9BURK</name>
<protein>
    <submittedName>
        <fullName evidence="3">XRE family transcriptional regulator</fullName>
    </submittedName>
</protein>
<sequence>MTTSQEEEGGFGALDDLGARLRELRNEKKMTLAELSLKSQVSIGMLSHIERGQTSPSLKTLERLRLALEVPLARFFEREEPKPANNGTVVRATARSQLPFKKLGLVKELLSPPGHSDLEMLMLVIEPGGSSGPEPWTRRGEKAGLVLEGTFELHVAESSHVLEQGDSFQFDGRQPHFFRNLADSRTRVLWIIKSEEPG</sequence>